<feature type="repeat" description="TPR" evidence="6">
    <location>
        <begin position="261"/>
        <end position="294"/>
    </location>
</feature>
<proteinExistence type="inferred from homology"/>
<evidence type="ECO:0000256" key="5">
    <source>
        <dbReference type="ARBA" id="ARBA00022825"/>
    </source>
</evidence>
<name>A0A0E3L8P3_9EURY</name>
<dbReference type="EMBL" id="CP009506">
    <property type="protein sequence ID" value="AKB28871.1"/>
    <property type="molecule type" value="Genomic_DNA"/>
</dbReference>
<dbReference type="Pfam" id="PF13181">
    <property type="entry name" value="TPR_8"/>
    <property type="match status" value="2"/>
</dbReference>
<feature type="domain" description="Peptidase S8/S53" evidence="8">
    <location>
        <begin position="51"/>
        <end position="205"/>
    </location>
</feature>
<protein>
    <submittedName>
        <fullName evidence="9">TPR domain protein, putative component of TonB system</fullName>
    </submittedName>
</protein>
<dbReference type="AlphaFoldDB" id="A0A0E3L8P3"/>
<evidence type="ECO:0000256" key="6">
    <source>
        <dbReference type="PROSITE-ProRule" id="PRU00339"/>
    </source>
</evidence>
<dbReference type="InterPro" id="IPR051685">
    <property type="entry name" value="Ycf3/AcsC/BcsC/TPR_MFPF"/>
</dbReference>
<evidence type="ECO:0000313" key="10">
    <source>
        <dbReference type="Proteomes" id="UP000033111"/>
    </source>
</evidence>
<dbReference type="PROSITE" id="PS51892">
    <property type="entry name" value="SUBTILASE"/>
    <property type="match status" value="1"/>
</dbReference>
<dbReference type="GO" id="GO:0006508">
    <property type="term" value="P:proteolysis"/>
    <property type="evidence" value="ECO:0007669"/>
    <property type="project" value="UniProtKB-KW"/>
</dbReference>
<dbReference type="HOGENOM" id="CLU_588780_0_0_2"/>
<dbReference type="PANTHER" id="PTHR44943">
    <property type="entry name" value="CELLULOSE SYNTHASE OPERON PROTEIN C"/>
    <property type="match status" value="1"/>
</dbReference>
<dbReference type="RefSeq" id="WP_048172491.1">
    <property type="nucleotide sequence ID" value="NZ_CP009506.1"/>
</dbReference>
<evidence type="ECO:0000256" key="1">
    <source>
        <dbReference type="ARBA" id="ARBA00022670"/>
    </source>
</evidence>
<keyword evidence="1" id="KW-0645">Protease</keyword>
<dbReference type="InterPro" id="IPR036852">
    <property type="entry name" value="Peptidase_S8/S53_dom_sf"/>
</dbReference>
<dbReference type="Pfam" id="PF13432">
    <property type="entry name" value="TPR_16"/>
    <property type="match status" value="1"/>
</dbReference>
<keyword evidence="4 6" id="KW-0802">TPR repeat</keyword>
<keyword evidence="10" id="KW-1185">Reference proteome</keyword>
<feature type="repeat" description="TPR" evidence="6">
    <location>
        <begin position="295"/>
        <end position="328"/>
    </location>
</feature>
<dbReference type="Pfam" id="PF00082">
    <property type="entry name" value="Peptidase_S8"/>
    <property type="match status" value="1"/>
</dbReference>
<feature type="repeat" description="TPR" evidence="6">
    <location>
        <begin position="411"/>
        <end position="444"/>
    </location>
</feature>
<dbReference type="InterPro" id="IPR019734">
    <property type="entry name" value="TPR_rpt"/>
</dbReference>
<keyword evidence="5" id="KW-0720">Serine protease</keyword>
<keyword evidence="2" id="KW-0677">Repeat</keyword>
<dbReference type="GO" id="GO:0004252">
    <property type="term" value="F:serine-type endopeptidase activity"/>
    <property type="evidence" value="ECO:0007669"/>
    <property type="project" value="InterPro"/>
</dbReference>
<accession>A0A0E3L8P3</accession>
<dbReference type="Gene3D" id="3.40.50.200">
    <property type="entry name" value="Peptidase S8/S53 domain"/>
    <property type="match status" value="1"/>
</dbReference>
<dbReference type="PRINTS" id="PR00723">
    <property type="entry name" value="SUBTILISIN"/>
</dbReference>
<gene>
    <name evidence="9" type="ORF">MSSIT_2152</name>
</gene>
<evidence type="ECO:0000256" key="3">
    <source>
        <dbReference type="ARBA" id="ARBA00022801"/>
    </source>
</evidence>
<dbReference type="Proteomes" id="UP000033111">
    <property type="component" value="Chromosome"/>
</dbReference>
<dbReference type="InterPro" id="IPR011990">
    <property type="entry name" value="TPR-like_helical_dom_sf"/>
</dbReference>
<feature type="repeat" description="TPR" evidence="6">
    <location>
        <begin position="377"/>
        <end position="410"/>
    </location>
</feature>
<evidence type="ECO:0000256" key="2">
    <source>
        <dbReference type="ARBA" id="ARBA00022737"/>
    </source>
</evidence>
<dbReference type="OrthoDB" id="115601at2157"/>
<sequence>MPEQNVPRVRLFGAHELKISDIFDEKKDIYYVPIFQGNDDVNKLHQSAYTGKNTKCAILDSGVLSDHPYLKDRMGAIEDFTGHGPQDREGHGTAVALNLAMTVPDASILIGKVYENDDVPLSEYINRIARGVNWAIDSGARIINLSVGMEKRKEDISKYSGCSEAVKNVCKAINRAIENRISVLVAAGANFPADCHESIIVVGLSGNPVYPKDVHPTVYSPFSPILVPTFLFEGYAHLKMGMYEQALTLFKQAVDLHPEDHQLWKYQALCLYGLKKYNDAVQSFDKALAIKQSDVETWYLKGITLLAITQNDKAIECFDEVLKLVDNAGLTGMKLTEFSNSISDDWYNMGVYYERASRYDEAANCYDKAIWIDPLNAKARNNRGVISAIEEKYEDSIKYFEVATELNPSMVDAWFNKGLALSRLGRYEESIEFFDKAIAIDPACNKALNEKIRVTGKLKSSEEL</sequence>
<dbReference type="Gene3D" id="1.25.40.10">
    <property type="entry name" value="Tetratricopeptide repeat domain"/>
    <property type="match status" value="3"/>
</dbReference>
<comment type="similarity">
    <text evidence="7">Belongs to the peptidase S8 family.</text>
</comment>
<feature type="repeat" description="TPR" evidence="6">
    <location>
        <begin position="227"/>
        <end position="260"/>
    </location>
</feature>
<keyword evidence="3" id="KW-0378">Hydrolase</keyword>
<dbReference type="PANTHER" id="PTHR44943:SF8">
    <property type="entry name" value="TPR REPEAT-CONTAINING PROTEIN MJ0263"/>
    <property type="match status" value="1"/>
</dbReference>
<feature type="repeat" description="TPR" evidence="6">
    <location>
        <begin position="343"/>
        <end position="376"/>
    </location>
</feature>
<evidence type="ECO:0000256" key="7">
    <source>
        <dbReference type="PROSITE-ProRule" id="PRU01240"/>
    </source>
</evidence>
<dbReference type="KEGG" id="msw:MSSIT_2152"/>
<dbReference type="PATRIC" id="fig|1434120.4.peg.2789"/>
<reference evidence="9 10" key="1">
    <citation type="submission" date="2014-07" db="EMBL/GenBank/DDBJ databases">
        <title>Methanogenic archaea and the global carbon cycle.</title>
        <authorList>
            <person name="Henriksen J.R."/>
            <person name="Luke J."/>
            <person name="Reinhart S."/>
            <person name="Benedict M.N."/>
            <person name="Youngblut N.D."/>
            <person name="Metcalf M.E."/>
            <person name="Whitaker R.J."/>
            <person name="Metcalf W.W."/>
        </authorList>
    </citation>
    <scope>NUCLEOTIDE SEQUENCE [LARGE SCALE GENOMIC DNA]</scope>
    <source>
        <strain evidence="9 10">T4/M</strain>
    </source>
</reference>
<evidence type="ECO:0000313" key="9">
    <source>
        <dbReference type="EMBL" id="AKB28871.1"/>
    </source>
</evidence>
<dbReference type="InterPro" id="IPR015500">
    <property type="entry name" value="Peptidase_S8_subtilisin-rel"/>
</dbReference>
<dbReference type="GeneID" id="24861026"/>
<dbReference type="PROSITE" id="PS50293">
    <property type="entry name" value="TPR_REGION"/>
    <property type="match status" value="3"/>
</dbReference>
<dbReference type="SUPFAM" id="SSF52743">
    <property type="entry name" value="Subtilisin-like"/>
    <property type="match status" value="1"/>
</dbReference>
<evidence type="ECO:0000256" key="4">
    <source>
        <dbReference type="ARBA" id="ARBA00022803"/>
    </source>
</evidence>
<comment type="caution">
    <text evidence="7">Lacks conserved residue(s) required for the propagation of feature annotation.</text>
</comment>
<dbReference type="InterPro" id="IPR000209">
    <property type="entry name" value="Peptidase_S8/S53_dom"/>
</dbReference>
<evidence type="ECO:0000259" key="8">
    <source>
        <dbReference type="Pfam" id="PF00082"/>
    </source>
</evidence>
<dbReference type="SMART" id="SM00028">
    <property type="entry name" value="TPR"/>
    <property type="match status" value="6"/>
</dbReference>
<dbReference type="PROSITE" id="PS50005">
    <property type="entry name" value="TPR"/>
    <property type="match status" value="6"/>
</dbReference>
<dbReference type="SUPFAM" id="SSF48452">
    <property type="entry name" value="TPR-like"/>
    <property type="match status" value="1"/>
</dbReference>
<dbReference type="Pfam" id="PF00515">
    <property type="entry name" value="TPR_1"/>
    <property type="match status" value="2"/>
</dbReference>
<organism evidence="9 10">
    <name type="scientific">Methanosarcina siciliae T4/M</name>
    <dbReference type="NCBI Taxonomy" id="1434120"/>
    <lineage>
        <taxon>Archaea</taxon>
        <taxon>Methanobacteriati</taxon>
        <taxon>Methanobacteriota</taxon>
        <taxon>Stenosarchaea group</taxon>
        <taxon>Methanomicrobia</taxon>
        <taxon>Methanosarcinales</taxon>
        <taxon>Methanosarcinaceae</taxon>
        <taxon>Methanosarcina</taxon>
    </lineage>
</organism>